<evidence type="ECO:0000313" key="2">
    <source>
        <dbReference type="EMBL" id="CAA9395474.1"/>
    </source>
</evidence>
<protein>
    <submittedName>
        <fullName evidence="2">Uncharacterized protein</fullName>
    </submittedName>
</protein>
<reference evidence="2" key="1">
    <citation type="submission" date="2020-02" db="EMBL/GenBank/DDBJ databases">
        <authorList>
            <person name="Meier V. D."/>
        </authorList>
    </citation>
    <scope>NUCLEOTIDE SEQUENCE</scope>
    <source>
        <strain evidence="2">AVDCRST_MAG84</strain>
    </source>
</reference>
<evidence type="ECO:0000256" key="1">
    <source>
        <dbReference type="SAM" id="MobiDB-lite"/>
    </source>
</evidence>
<gene>
    <name evidence="2" type="ORF">AVDCRST_MAG84-5823</name>
</gene>
<feature type="compositionally biased region" description="Basic and acidic residues" evidence="1">
    <location>
        <begin position="1"/>
        <end position="23"/>
    </location>
</feature>
<dbReference type="EMBL" id="CADCTZ010001401">
    <property type="protein sequence ID" value="CAA9395474.1"/>
    <property type="molecule type" value="Genomic_DNA"/>
</dbReference>
<name>A0A6J4NW73_9CYAN</name>
<proteinExistence type="predicted"/>
<accession>A0A6J4NW73</accession>
<sequence length="36" mass="4436">MRDTCDYLYRLEDDKERKEQKQEEPEEVPETETQSS</sequence>
<feature type="region of interest" description="Disordered" evidence="1">
    <location>
        <begin position="1"/>
        <end position="36"/>
    </location>
</feature>
<organism evidence="2">
    <name type="scientific">uncultured Microcoleus sp</name>
    <dbReference type="NCBI Taxonomy" id="259945"/>
    <lineage>
        <taxon>Bacteria</taxon>
        <taxon>Bacillati</taxon>
        <taxon>Cyanobacteriota</taxon>
        <taxon>Cyanophyceae</taxon>
        <taxon>Oscillatoriophycideae</taxon>
        <taxon>Oscillatoriales</taxon>
        <taxon>Microcoleaceae</taxon>
        <taxon>Microcoleus</taxon>
        <taxon>environmental samples</taxon>
    </lineage>
</organism>
<dbReference type="AlphaFoldDB" id="A0A6J4NW73"/>